<evidence type="ECO:0000256" key="4">
    <source>
        <dbReference type="SAM" id="MobiDB-lite"/>
    </source>
</evidence>
<dbReference type="SUPFAM" id="SSF53850">
    <property type="entry name" value="Periplasmic binding protein-like II"/>
    <property type="match status" value="1"/>
</dbReference>
<dbReference type="RefSeq" id="WP_046767302.1">
    <property type="nucleotide sequence ID" value="NZ_KQ061221.1"/>
</dbReference>
<protein>
    <submittedName>
        <fullName evidence="6">ABC-type transport system, substrate-binding protein</fullName>
    </submittedName>
</protein>
<dbReference type="InterPro" id="IPR000914">
    <property type="entry name" value="SBP_5_dom"/>
</dbReference>
<keyword evidence="3" id="KW-0732">Signal</keyword>
<accession>A0A1H2JT00</accession>
<evidence type="ECO:0000256" key="2">
    <source>
        <dbReference type="ARBA" id="ARBA00022448"/>
    </source>
</evidence>
<evidence type="ECO:0000313" key="6">
    <source>
        <dbReference type="EMBL" id="SDU59492.1"/>
    </source>
</evidence>
<dbReference type="InterPro" id="IPR030678">
    <property type="entry name" value="Peptide/Ni-bd"/>
</dbReference>
<name>A0A1H2JT00_9ACTN</name>
<evidence type="ECO:0000259" key="5">
    <source>
        <dbReference type="Pfam" id="PF00496"/>
    </source>
</evidence>
<dbReference type="InterPro" id="IPR039424">
    <property type="entry name" value="SBP_5"/>
</dbReference>
<dbReference type="Gene3D" id="3.10.105.10">
    <property type="entry name" value="Dipeptide-binding Protein, Domain 3"/>
    <property type="match status" value="1"/>
</dbReference>
<dbReference type="PIRSF" id="PIRSF002741">
    <property type="entry name" value="MppA"/>
    <property type="match status" value="1"/>
</dbReference>
<dbReference type="GO" id="GO:0043190">
    <property type="term" value="C:ATP-binding cassette (ABC) transporter complex"/>
    <property type="evidence" value="ECO:0007669"/>
    <property type="project" value="InterPro"/>
</dbReference>
<dbReference type="Gene3D" id="3.40.190.10">
    <property type="entry name" value="Periplasmic binding protein-like II"/>
    <property type="match status" value="1"/>
</dbReference>
<dbReference type="STRING" id="419479.SAMN04488563_3039"/>
<dbReference type="Proteomes" id="UP000182977">
    <property type="component" value="Chromosome I"/>
</dbReference>
<dbReference type="EMBL" id="LT629791">
    <property type="protein sequence ID" value="SDU59492.1"/>
    <property type="molecule type" value="Genomic_DNA"/>
</dbReference>
<dbReference type="GO" id="GO:1904680">
    <property type="term" value="F:peptide transmembrane transporter activity"/>
    <property type="evidence" value="ECO:0007669"/>
    <property type="project" value="TreeGrafter"/>
</dbReference>
<dbReference type="PANTHER" id="PTHR30290:SF9">
    <property type="entry name" value="OLIGOPEPTIDE-BINDING PROTEIN APPA"/>
    <property type="match status" value="1"/>
</dbReference>
<dbReference type="GO" id="GO:0042597">
    <property type="term" value="C:periplasmic space"/>
    <property type="evidence" value="ECO:0007669"/>
    <property type="project" value="UniProtKB-ARBA"/>
</dbReference>
<proteinExistence type="inferred from homology"/>
<dbReference type="Pfam" id="PF00496">
    <property type="entry name" value="SBP_bac_5"/>
    <property type="match status" value="1"/>
</dbReference>
<dbReference type="CDD" id="cd00995">
    <property type="entry name" value="PBP2_NikA_DppA_OppA_like"/>
    <property type="match status" value="1"/>
</dbReference>
<evidence type="ECO:0000256" key="1">
    <source>
        <dbReference type="ARBA" id="ARBA00005695"/>
    </source>
</evidence>
<dbReference type="OrthoDB" id="9046151at2"/>
<dbReference type="Gene3D" id="3.90.76.10">
    <property type="entry name" value="Dipeptide-binding Protein, Domain 1"/>
    <property type="match status" value="1"/>
</dbReference>
<keyword evidence="2" id="KW-0813">Transport</keyword>
<feature type="region of interest" description="Disordered" evidence="4">
    <location>
        <begin position="10"/>
        <end position="30"/>
    </location>
</feature>
<dbReference type="PANTHER" id="PTHR30290">
    <property type="entry name" value="PERIPLASMIC BINDING COMPONENT OF ABC TRANSPORTER"/>
    <property type="match status" value="1"/>
</dbReference>
<organism evidence="6 7">
    <name type="scientific">Jiangella alkaliphila</name>
    <dbReference type="NCBI Taxonomy" id="419479"/>
    <lineage>
        <taxon>Bacteria</taxon>
        <taxon>Bacillati</taxon>
        <taxon>Actinomycetota</taxon>
        <taxon>Actinomycetes</taxon>
        <taxon>Jiangellales</taxon>
        <taxon>Jiangellaceae</taxon>
        <taxon>Jiangella</taxon>
    </lineage>
</organism>
<comment type="similarity">
    <text evidence="1">Belongs to the bacterial solute-binding protein 5 family.</text>
</comment>
<feature type="compositionally biased region" description="Acidic residues" evidence="4">
    <location>
        <begin position="15"/>
        <end position="30"/>
    </location>
</feature>
<reference evidence="7" key="1">
    <citation type="submission" date="2016-10" db="EMBL/GenBank/DDBJ databases">
        <authorList>
            <person name="Varghese N."/>
            <person name="Submissions S."/>
        </authorList>
    </citation>
    <scope>NUCLEOTIDE SEQUENCE [LARGE SCALE GENOMIC DNA]</scope>
    <source>
        <strain evidence="7">DSM 45079</strain>
    </source>
</reference>
<dbReference type="GO" id="GO:0015833">
    <property type="term" value="P:peptide transport"/>
    <property type="evidence" value="ECO:0007669"/>
    <property type="project" value="TreeGrafter"/>
</dbReference>
<keyword evidence="7" id="KW-1185">Reference proteome</keyword>
<dbReference type="AlphaFoldDB" id="A0A1H2JT00"/>
<feature type="domain" description="Solute-binding protein family 5" evidence="5">
    <location>
        <begin position="77"/>
        <end position="444"/>
    </location>
</feature>
<evidence type="ECO:0000256" key="3">
    <source>
        <dbReference type="ARBA" id="ARBA00022729"/>
    </source>
</evidence>
<gene>
    <name evidence="6" type="ORF">SAMN04488563_3039</name>
</gene>
<sequence length="534" mass="58601">MAMVLAVAACSDPTQNDDTDSAGDEGTDGAAEDTTLNAYLYQPPAANWSPMAPANGPDGVVMNLIYDSLLGVNPDYELYPRLATDLPEISEDGLTITYTLQEGLTWSDGEPFTAEDVVFTYNLMANPDTGSTASARFVDVVGGPEVTAGTADTVSGFTAPDEHTFQIQLTKPNVGIVGLTQNIWIVPQHVLADVPLDEMDTTEFFTQSPTVGLGPYTFVEYQTDQYIHLVKNPAFREGEVDIDEIFLRPVTSDVATAQLGTGEMDLAQIAPPDLETVEALDGIEVGSGPGAGYIRTSVNEKKPYLQDVRLRQAMMYAIDRQGLIDEAMAGEAQRVNGSFMNEALPDDLEAYDYDPDRARELLAEMGWDPEQVVELSWIPGQRDRDTAATIVEAQLNEVGIKLVLNQVQPGELTDMMNAQSYDMTLYGGGNYATEPFSVYPINGCATWFPDGANLTFWCNEEFDALMLEANSTVDEAARYELFQQAARIENAEVPMIYLYNPNTIWAYTDRLTGFEPIGDQTNPFWNVQEWSLDG</sequence>
<evidence type="ECO:0000313" key="7">
    <source>
        <dbReference type="Proteomes" id="UP000182977"/>
    </source>
</evidence>